<dbReference type="RefSeq" id="WP_089788712.1">
    <property type="nucleotide sequence ID" value="NZ_FOKW01000007.1"/>
</dbReference>
<keyword evidence="2" id="KW-0813">Transport</keyword>
<evidence type="ECO:0000259" key="6">
    <source>
        <dbReference type="PROSITE" id="PS50893"/>
    </source>
</evidence>
<dbReference type="PANTHER" id="PTHR42711">
    <property type="entry name" value="ABC TRANSPORTER ATP-BINDING PROTEIN"/>
    <property type="match status" value="1"/>
</dbReference>
<dbReference type="InterPro" id="IPR027417">
    <property type="entry name" value="P-loop_NTPase"/>
</dbReference>
<evidence type="ECO:0000256" key="2">
    <source>
        <dbReference type="ARBA" id="ARBA00022448"/>
    </source>
</evidence>
<dbReference type="Pfam" id="PF00005">
    <property type="entry name" value="ABC_tran"/>
    <property type="match status" value="1"/>
</dbReference>
<dbReference type="EMBL" id="FOKW01000007">
    <property type="protein sequence ID" value="SFC34564.1"/>
    <property type="molecule type" value="Genomic_DNA"/>
</dbReference>
<evidence type="ECO:0000256" key="5">
    <source>
        <dbReference type="SAM" id="MobiDB-lite"/>
    </source>
</evidence>
<feature type="domain" description="ABC transporter" evidence="6">
    <location>
        <begin position="4"/>
        <end position="228"/>
    </location>
</feature>
<evidence type="ECO:0000256" key="1">
    <source>
        <dbReference type="ARBA" id="ARBA00005417"/>
    </source>
</evidence>
<dbReference type="InterPro" id="IPR050763">
    <property type="entry name" value="ABC_transporter_ATP-binding"/>
</dbReference>
<evidence type="ECO:0000256" key="3">
    <source>
        <dbReference type="ARBA" id="ARBA00022741"/>
    </source>
</evidence>
<dbReference type="PROSITE" id="PS50893">
    <property type="entry name" value="ABC_TRANSPORTER_2"/>
    <property type="match status" value="1"/>
</dbReference>
<proteinExistence type="inferred from homology"/>
<dbReference type="SUPFAM" id="SSF52540">
    <property type="entry name" value="P-loop containing nucleoside triphosphate hydrolases"/>
    <property type="match status" value="1"/>
</dbReference>
<comment type="similarity">
    <text evidence="1">Belongs to the ABC transporter superfamily.</text>
</comment>
<gene>
    <name evidence="7" type="ORF">SAMN05444422_107116</name>
</gene>
<reference evidence="8" key="1">
    <citation type="submission" date="2016-10" db="EMBL/GenBank/DDBJ databases">
        <authorList>
            <person name="Varghese N."/>
            <person name="Submissions S."/>
        </authorList>
    </citation>
    <scope>NUCLEOTIDE SEQUENCE [LARGE SCALE GENOMIC DNA]</scope>
    <source>
        <strain evidence="8">DSM 13078</strain>
    </source>
</reference>
<organism evidence="7 8">
    <name type="scientific">Natronobacterium haloterrestre</name>
    <name type="common">Halobiforma haloterrestris</name>
    <dbReference type="NCBI Taxonomy" id="148448"/>
    <lineage>
        <taxon>Archaea</taxon>
        <taxon>Methanobacteriati</taxon>
        <taxon>Methanobacteriota</taxon>
        <taxon>Stenosarchaea group</taxon>
        <taxon>Halobacteria</taxon>
        <taxon>Halobacteriales</taxon>
        <taxon>Natrialbaceae</taxon>
        <taxon>Natronobacterium</taxon>
    </lineage>
</organism>
<keyword evidence="4" id="KW-0067">ATP-binding</keyword>
<dbReference type="OrthoDB" id="40048at2157"/>
<feature type="compositionally biased region" description="Gly residues" evidence="5">
    <location>
        <begin position="256"/>
        <end position="269"/>
    </location>
</feature>
<dbReference type="GO" id="GO:0005524">
    <property type="term" value="F:ATP binding"/>
    <property type="evidence" value="ECO:0007669"/>
    <property type="project" value="UniProtKB-KW"/>
</dbReference>
<dbReference type="AlphaFoldDB" id="A0A1I1IEA5"/>
<feature type="region of interest" description="Disordered" evidence="5">
    <location>
        <begin position="230"/>
        <end position="269"/>
    </location>
</feature>
<dbReference type="InterPro" id="IPR003439">
    <property type="entry name" value="ABC_transporter-like_ATP-bd"/>
</dbReference>
<dbReference type="PROSITE" id="PS00211">
    <property type="entry name" value="ABC_TRANSPORTER_1"/>
    <property type="match status" value="1"/>
</dbReference>
<evidence type="ECO:0000256" key="4">
    <source>
        <dbReference type="ARBA" id="ARBA00022840"/>
    </source>
</evidence>
<dbReference type="InterPro" id="IPR017871">
    <property type="entry name" value="ABC_transporter-like_CS"/>
</dbReference>
<dbReference type="GO" id="GO:0016887">
    <property type="term" value="F:ATP hydrolysis activity"/>
    <property type="evidence" value="ECO:0007669"/>
    <property type="project" value="InterPro"/>
</dbReference>
<dbReference type="PANTHER" id="PTHR42711:SF5">
    <property type="entry name" value="ABC TRANSPORTER ATP-BINDING PROTEIN NATA"/>
    <property type="match status" value="1"/>
</dbReference>
<dbReference type="InterPro" id="IPR003593">
    <property type="entry name" value="AAA+_ATPase"/>
</dbReference>
<feature type="compositionally biased region" description="Polar residues" evidence="5">
    <location>
        <begin position="238"/>
        <end position="250"/>
    </location>
</feature>
<dbReference type="Gene3D" id="3.40.50.300">
    <property type="entry name" value="P-loop containing nucleotide triphosphate hydrolases"/>
    <property type="match status" value="1"/>
</dbReference>
<sequence>MAFVSVSGVTKRFGTHVGVDDVSFTLDAGETVVLFGANGAGKTTLIRMLASLSRPTEGEIEIEGEPLVGGNAAVRSRLGVVAHETMLYEELTARENLRLHARLHDVDATVCDGLLETVGLADRGGERVSGFSHGMSKRVSLARALVHDPDLLLFDEPYTGLDQTSLKRVAAVLEDLEDRTVLAATHDLERGYRLADRALFMNDGRLVGDLETTAFEGASDVLEEYERRCTGGEPRAVTSATAVPTRSTAVGTGTESSGGPGDDGGPNDG</sequence>
<keyword evidence="8" id="KW-1185">Reference proteome</keyword>
<evidence type="ECO:0000313" key="8">
    <source>
        <dbReference type="Proteomes" id="UP000199161"/>
    </source>
</evidence>
<protein>
    <submittedName>
        <fullName evidence="7">Heme exporter protein A</fullName>
    </submittedName>
</protein>
<keyword evidence="3" id="KW-0547">Nucleotide-binding</keyword>
<dbReference type="CDD" id="cd03230">
    <property type="entry name" value="ABC_DR_subfamily_A"/>
    <property type="match status" value="1"/>
</dbReference>
<dbReference type="Proteomes" id="UP000199161">
    <property type="component" value="Unassembled WGS sequence"/>
</dbReference>
<evidence type="ECO:0000313" key="7">
    <source>
        <dbReference type="EMBL" id="SFC34564.1"/>
    </source>
</evidence>
<name>A0A1I1IEA5_NATHA</name>
<accession>A0A1I1IEA5</accession>
<dbReference type="SMART" id="SM00382">
    <property type="entry name" value="AAA"/>
    <property type="match status" value="1"/>
</dbReference>